<accession>A0AAV7Q5G9</accession>
<dbReference type="GO" id="GO:0050853">
    <property type="term" value="P:B cell receptor signaling pathway"/>
    <property type="evidence" value="ECO:0007669"/>
    <property type="project" value="TreeGrafter"/>
</dbReference>
<dbReference type="SUPFAM" id="SSF48726">
    <property type="entry name" value="Immunoglobulin"/>
    <property type="match status" value="2"/>
</dbReference>
<dbReference type="PROSITE" id="PS50835">
    <property type="entry name" value="IG_LIKE"/>
    <property type="match status" value="2"/>
</dbReference>
<dbReference type="AlphaFoldDB" id="A0AAV7Q5G9"/>
<dbReference type="InterPro" id="IPR003599">
    <property type="entry name" value="Ig_sub"/>
</dbReference>
<name>A0AAV7Q5G9_PLEWA</name>
<dbReference type="PANTHER" id="PTHR14334">
    <property type="entry name" value="B-CELL ANTIGEN RECEPTOR COMPLEX-ASSOCIATED PROTEIN"/>
    <property type="match status" value="1"/>
</dbReference>
<dbReference type="GO" id="GO:0019815">
    <property type="term" value="C:B cell receptor complex"/>
    <property type="evidence" value="ECO:0007669"/>
    <property type="project" value="TreeGrafter"/>
</dbReference>
<dbReference type="GO" id="GO:0009897">
    <property type="term" value="C:external side of plasma membrane"/>
    <property type="evidence" value="ECO:0007669"/>
    <property type="project" value="TreeGrafter"/>
</dbReference>
<keyword evidence="1" id="KW-0393">Immunoglobulin domain</keyword>
<dbReference type="GO" id="GO:0030183">
    <property type="term" value="P:B cell differentiation"/>
    <property type="evidence" value="ECO:0007669"/>
    <property type="project" value="TreeGrafter"/>
</dbReference>
<proteinExistence type="predicted"/>
<protein>
    <recommendedName>
        <fullName evidence="2">Ig-like domain-containing protein</fullName>
    </recommendedName>
</protein>
<dbReference type="InterPro" id="IPR013783">
    <property type="entry name" value="Ig-like_fold"/>
</dbReference>
<organism evidence="3 4">
    <name type="scientific">Pleurodeles waltl</name>
    <name type="common">Iberian ribbed newt</name>
    <dbReference type="NCBI Taxonomy" id="8319"/>
    <lineage>
        <taxon>Eukaryota</taxon>
        <taxon>Metazoa</taxon>
        <taxon>Chordata</taxon>
        <taxon>Craniata</taxon>
        <taxon>Vertebrata</taxon>
        <taxon>Euteleostomi</taxon>
        <taxon>Amphibia</taxon>
        <taxon>Batrachia</taxon>
        <taxon>Caudata</taxon>
        <taxon>Salamandroidea</taxon>
        <taxon>Salamandridae</taxon>
        <taxon>Pleurodelinae</taxon>
        <taxon>Pleurodeles</taxon>
    </lineage>
</organism>
<dbReference type="Pfam" id="PF07686">
    <property type="entry name" value="V-set"/>
    <property type="match status" value="2"/>
</dbReference>
<dbReference type="InterPro" id="IPR007110">
    <property type="entry name" value="Ig-like_dom"/>
</dbReference>
<evidence type="ECO:0000256" key="1">
    <source>
        <dbReference type="ARBA" id="ARBA00023319"/>
    </source>
</evidence>
<comment type="caution">
    <text evidence="3">The sequence shown here is derived from an EMBL/GenBank/DDBJ whole genome shotgun (WGS) entry which is preliminary data.</text>
</comment>
<dbReference type="Proteomes" id="UP001066276">
    <property type="component" value="Chromosome 6"/>
</dbReference>
<reference evidence="3" key="1">
    <citation type="journal article" date="2022" name="bioRxiv">
        <title>Sequencing and chromosome-scale assembly of the giantPleurodeles waltlgenome.</title>
        <authorList>
            <person name="Brown T."/>
            <person name="Elewa A."/>
            <person name="Iarovenko S."/>
            <person name="Subramanian E."/>
            <person name="Araus A.J."/>
            <person name="Petzold A."/>
            <person name="Susuki M."/>
            <person name="Suzuki K.-i.T."/>
            <person name="Hayashi T."/>
            <person name="Toyoda A."/>
            <person name="Oliveira C."/>
            <person name="Osipova E."/>
            <person name="Leigh N.D."/>
            <person name="Simon A."/>
            <person name="Yun M.H."/>
        </authorList>
    </citation>
    <scope>NUCLEOTIDE SEQUENCE</scope>
    <source>
        <strain evidence="3">20211129_DDA</strain>
        <tissue evidence="3">Liver</tissue>
    </source>
</reference>
<dbReference type="InterPro" id="IPR013106">
    <property type="entry name" value="Ig_V-set"/>
</dbReference>
<gene>
    <name evidence="3" type="ORF">NDU88_000886</name>
</gene>
<evidence type="ECO:0000313" key="3">
    <source>
        <dbReference type="EMBL" id="KAJ1134434.1"/>
    </source>
</evidence>
<evidence type="ECO:0000313" key="4">
    <source>
        <dbReference type="Proteomes" id="UP001066276"/>
    </source>
</evidence>
<keyword evidence="4" id="KW-1185">Reference proteome</keyword>
<dbReference type="Gene3D" id="2.60.40.10">
    <property type="entry name" value="Immunoglobulins"/>
    <property type="match status" value="2"/>
</dbReference>
<dbReference type="EMBL" id="JANPWB010000010">
    <property type="protein sequence ID" value="KAJ1134434.1"/>
    <property type="molecule type" value="Genomic_DNA"/>
</dbReference>
<dbReference type="InterPro" id="IPR036179">
    <property type="entry name" value="Ig-like_dom_sf"/>
</dbReference>
<feature type="domain" description="Ig-like" evidence="2">
    <location>
        <begin position="139"/>
        <end position="252"/>
    </location>
</feature>
<evidence type="ECO:0000259" key="2">
    <source>
        <dbReference type="PROSITE" id="PS50835"/>
    </source>
</evidence>
<feature type="domain" description="Ig-like" evidence="2">
    <location>
        <begin position="28"/>
        <end position="135"/>
    </location>
</feature>
<sequence>MRLFTPYPTALIHFVFQLLARRGDALSPLKVTQPAALSATVGGSVTLKCFFPDQNGIMVQAAWCRRSQPWKTLDDMHSDYTGRLTMSSLEENSRGEARLGIQELTLNDSDIYFCKVTSFSGSKGEGNGTRLEVISLQSPSDALSPLKVMQSAALSATVGGSVTLKCTFPDQNGIMVQAAWCQRSQPWKTLDDVHSDYTGRLTMSSLEKNSRGEARLGIQALTLNDSDIYFCKVTSFSGSKGEGNGTRLEVISLQSPICKEFRVPHKQEEISSGAITEFGLYWSQLQDKCEESVPFSSNNNAVMLPFGATSEEIRSPGERWLQVQGGGNSVHRSLGLFLPGAGGSSYYTTLVFNLSELRCLHCVAFYTDSVCVMDRDSGPISGVFLLSQT</sequence>
<dbReference type="SMART" id="SM00409">
    <property type="entry name" value="IG"/>
    <property type="match status" value="2"/>
</dbReference>